<dbReference type="Gene3D" id="1.20.1560.10">
    <property type="entry name" value="ABC transporter type 1, transmembrane domain"/>
    <property type="match status" value="1"/>
</dbReference>
<keyword evidence="12" id="KW-1185">Reference proteome</keyword>
<comment type="similarity">
    <text evidence="2">Belongs to the ABC transporter superfamily. ABCC family. Conjugate transporter (TC 3.A.1.208) subfamily.</text>
</comment>
<evidence type="ECO:0000313" key="12">
    <source>
        <dbReference type="Proteomes" id="UP000762676"/>
    </source>
</evidence>
<dbReference type="PANTHER" id="PTHR24223:SF456">
    <property type="entry name" value="MULTIDRUG RESISTANCE-ASSOCIATED PROTEIN LETHAL(2)03659"/>
    <property type="match status" value="1"/>
</dbReference>
<keyword evidence="7 9" id="KW-1133">Transmembrane helix</keyword>
<evidence type="ECO:0000256" key="9">
    <source>
        <dbReference type="SAM" id="Phobius"/>
    </source>
</evidence>
<dbReference type="AlphaFoldDB" id="A0AAV4JY98"/>
<keyword evidence="8 9" id="KW-0472">Membrane</keyword>
<name>A0AAV4JY98_9GAST</name>
<evidence type="ECO:0000256" key="5">
    <source>
        <dbReference type="ARBA" id="ARBA00022741"/>
    </source>
</evidence>
<feature type="domain" description="ABC transmembrane type-1" evidence="10">
    <location>
        <begin position="92"/>
        <end position="207"/>
    </location>
</feature>
<evidence type="ECO:0000259" key="10">
    <source>
        <dbReference type="PROSITE" id="PS50929"/>
    </source>
</evidence>
<evidence type="ECO:0000256" key="3">
    <source>
        <dbReference type="ARBA" id="ARBA00022448"/>
    </source>
</evidence>
<feature type="transmembrane region" description="Helical" evidence="9">
    <location>
        <begin position="130"/>
        <end position="153"/>
    </location>
</feature>
<dbReference type="EMBL" id="BMAT01010563">
    <property type="protein sequence ID" value="GFS27779.1"/>
    <property type="molecule type" value="Genomic_DNA"/>
</dbReference>
<keyword evidence="5" id="KW-0547">Nucleotide-binding</keyword>
<comment type="subcellular location">
    <subcellularLocation>
        <location evidence="1">Membrane</location>
        <topology evidence="1">Multi-pass membrane protein</topology>
    </subcellularLocation>
</comment>
<evidence type="ECO:0000256" key="1">
    <source>
        <dbReference type="ARBA" id="ARBA00004141"/>
    </source>
</evidence>
<evidence type="ECO:0000256" key="7">
    <source>
        <dbReference type="ARBA" id="ARBA00022989"/>
    </source>
</evidence>
<protein>
    <submittedName>
        <fullName evidence="11">Cystic fibrosis transmembrane conductance regulator</fullName>
    </submittedName>
</protein>
<evidence type="ECO:0000256" key="4">
    <source>
        <dbReference type="ARBA" id="ARBA00022692"/>
    </source>
</evidence>
<evidence type="ECO:0000313" key="11">
    <source>
        <dbReference type="EMBL" id="GFS27779.1"/>
    </source>
</evidence>
<dbReference type="InterPro" id="IPR011527">
    <property type="entry name" value="ABC1_TM_dom"/>
</dbReference>
<gene>
    <name evidence="11" type="ORF">ElyMa_005303400</name>
</gene>
<evidence type="ECO:0000256" key="2">
    <source>
        <dbReference type="ARBA" id="ARBA00009726"/>
    </source>
</evidence>
<keyword evidence="6" id="KW-0067">ATP-binding</keyword>
<comment type="caution">
    <text evidence="11">The sequence shown here is derived from an EMBL/GenBank/DDBJ whole genome shotgun (WGS) entry which is preliminary data.</text>
</comment>
<keyword evidence="3" id="KW-0813">Transport</keyword>
<dbReference type="PROSITE" id="PS50929">
    <property type="entry name" value="ABC_TM1F"/>
    <property type="match status" value="1"/>
</dbReference>
<keyword evidence="4 9" id="KW-0812">Transmembrane</keyword>
<dbReference type="SUPFAM" id="SSF90123">
    <property type="entry name" value="ABC transporter transmembrane region"/>
    <property type="match status" value="1"/>
</dbReference>
<dbReference type="Pfam" id="PF00664">
    <property type="entry name" value="ABC_membrane"/>
    <property type="match status" value="1"/>
</dbReference>
<evidence type="ECO:0000256" key="8">
    <source>
        <dbReference type="ARBA" id="ARBA00023136"/>
    </source>
</evidence>
<dbReference type="GO" id="GO:0016020">
    <property type="term" value="C:membrane"/>
    <property type="evidence" value="ECO:0007669"/>
    <property type="project" value="UniProtKB-SubCell"/>
</dbReference>
<dbReference type="GO" id="GO:0005524">
    <property type="term" value="F:ATP binding"/>
    <property type="evidence" value="ECO:0007669"/>
    <property type="project" value="UniProtKB-KW"/>
</dbReference>
<dbReference type="InterPro" id="IPR050173">
    <property type="entry name" value="ABC_transporter_C-like"/>
</dbReference>
<organism evidence="11 12">
    <name type="scientific">Elysia marginata</name>
    <dbReference type="NCBI Taxonomy" id="1093978"/>
    <lineage>
        <taxon>Eukaryota</taxon>
        <taxon>Metazoa</taxon>
        <taxon>Spiralia</taxon>
        <taxon>Lophotrochozoa</taxon>
        <taxon>Mollusca</taxon>
        <taxon>Gastropoda</taxon>
        <taxon>Heterobranchia</taxon>
        <taxon>Euthyneura</taxon>
        <taxon>Panpulmonata</taxon>
        <taxon>Sacoglossa</taxon>
        <taxon>Placobranchoidea</taxon>
        <taxon>Plakobranchidae</taxon>
        <taxon>Elysia</taxon>
    </lineage>
</organism>
<dbReference type="InterPro" id="IPR036640">
    <property type="entry name" value="ABC1_TM_sf"/>
</dbReference>
<reference evidence="11 12" key="1">
    <citation type="journal article" date="2021" name="Elife">
        <title>Chloroplast acquisition without the gene transfer in kleptoplastic sea slugs, Plakobranchus ocellatus.</title>
        <authorList>
            <person name="Maeda T."/>
            <person name="Takahashi S."/>
            <person name="Yoshida T."/>
            <person name="Shimamura S."/>
            <person name="Takaki Y."/>
            <person name="Nagai Y."/>
            <person name="Toyoda A."/>
            <person name="Suzuki Y."/>
            <person name="Arimoto A."/>
            <person name="Ishii H."/>
            <person name="Satoh N."/>
            <person name="Nishiyama T."/>
            <person name="Hasebe M."/>
            <person name="Maruyama T."/>
            <person name="Minagawa J."/>
            <person name="Obokata J."/>
            <person name="Shigenobu S."/>
        </authorList>
    </citation>
    <scope>NUCLEOTIDE SEQUENCE [LARGE SCALE GENOMIC DNA]</scope>
</reference>
<proteinExistence type="inferred from homology"/>
<evidence type="ECO:0000256" key="6">
    <source>
        <dbReference type="ARBA" id="ARBA00022840"/>
    </source>
</evidence>
<sequence length="319" mass="36342">MDESLRHENPNPALTANPLSQFFFCWINSLFEKGYKGWLEESDMYNVCPNDSSKAIGDEIQADWEEEVEQQRQGKQASLLRTLYRVFGLRFLLLSLILLAEELVKLAQPFLLAEFLDYFSPGGKTSSTEAWLYATGVVLCSVTIALLHHPYYFAISRTGMRARIGLCSMMYRKSLRLSNKSMSQSSVGQIVNLMSNDVSRFDQDVAHQRLSTRLVCALHRDPRNTHMSHRRCGHLGNMKCRILCSVRAHPNPVLLLRKSPPQASGGNVNNKYKGLKTLQCNGEDMTKKLAFSSEIERKMLVAHAPMSHFYNLVERENYV</sequence>
<dbReference type="GO" id="GO:0140359">
    <property type="term" value="F:ABC-type transporter activity"/>
    <property type="evidence" value="ECO:0007669"/>
    <property type="project" value="InterPro"/>
</dbReference>
<accession>A0AAV4JY98</accession>
<dbReference type="PANTHER" id="PTHR24223">
    <property type="entry name" value="ATP-BINDING CASSETTE SUB-FAMILY C"/>
    <property type="match status" value="1"/>
</dbReference>
<dbReference type="Proteomes" id="UP000762676">
    <property type="component" value="Unassembled WGS sequence"/>
</dbReference>